<evidence type="ECO:0000256" key="1">
    <source>
        <dbReference type="ARBA" id="ARBA00009981"/>
    </source>
</evidence>
<dbReference type="Proteomes" id="UP000050421">
    <property type="component" value="Unassembled WGS sequence"/>
</dbReference>
<sequence>MLVISSREFRDNQKKYLDLVDQDEHIIIQRGRNKSYVLSPVKEGDEFLMDPKTKAHIQKGIADRQSGRITKVKPEDIDALLGL</sequence>
<evidence type="ECO:0000313" key="3">
    <source>
        <dbReference type="Proteomes" id="UP000050421"/>
    </source>
</evidence>
<dbReference type="AlphaFoldDB" id="A0A0P7XF14"/>
<comment type="caution">
    <text evidence="2">The sequence shown here is derived from an EMBL/GenBank/DDBJ whole genome shotgun (WGS) entry which is preliminary data.</text>
</comment>
<reference evidence="2 3" key="1">
    <citation type="submission" date="2015-09" db="EMBL/GenBank/DDBJ databases">
        <title>Identification and resolution of microdiversity through metagenomic sequencing of parallel consortia.</title>
        <authorList>
            <person name="Nelson W.C."/>
            <person name="Romine M.F."/>
            <person name="Lindemann S.R."/>
        </authorList>
    </citation>
    <scope>NUCLEOTIDE SEQUENCE [LARGE SCALE GENOMIC DNA]</scope>
    <source>
        <strain evidence="2">HL-49</strain>
    </source>
</reference>
<protein>
    <submittedName>
        <fullName evidence="2">Toxin-antitoxin system PhD family antidote component</fullName>
    </submittedName>
</protein>
<accession>A0A0P7XF14</accession>
<gene>
    <name evidence="2" type="ORF">HLUCCX10_11115</name>
</gene>
<dbReference type="SUPFAM" id="SSF143120">
    <property type="entry name" value="YefM-like"/>
    <property type="match status" value="1"/>
</dbReference>
<dbReference type="PATRIC" id="fig|1305737.6.peg.2835"/>
<evidence type="ECO:0000313" key="2">
    <source>
        <dbReference type="EMBL" id="KPQ14211.1"/>
    </source>
</evidence>
<dbReference type="OrthoDB" id="3035307at2"/>
<dbReference type="EMBL" id="LJXT01000069">
    <property type="protein sequence ID" value="KPQ14211.1"/>
    <property type="molecule type" value="Genomic_DNA"/>
</dbReference>
<organism evidence="2 3">
    <name type="scientific">Algoriphagus marincola HL-49</name>
    <dbReference type="NCBI Taxonomy" id="1305737"/>
    <lineage>
        <taxon>Bacteria</taxon>
        <taxon>Pseudomonadati</taxon>
        <taxon>Bacteroidota</taxon>
        <taxon>Cytophagia</taxon>
        <taxon>Cytophagales</taxon>
        <taxon>Cyclobacteriaceae</taxon>
        <taxon>Algoriphagus</taxon>
    </lineage>
</organism>
<proteinExistence type="inferred from homology"/>
<dbReference type="InterPro" id="IPR036165">
    <property type="entry name" value="YefM-like_sf"/>
</dbReference>
<name>A0A0P7XF14_9BACT</name>
<comment type="similarity">
    <text evidence="1">Belongs to the phD/YefM antitoxin family.</text>
</comment>